<accession>A0A1H9TNT2</accession>
<protein>
    <recommendedName>
        <fullName evidence="3">DUF961 domain-containing protein</fullName>
    </recommendedName>
</protein>
<dbReference type="STRING" id="142588.SAMN04488559_11538"/>
<evidence type="ECO:0000313" key="2">
    <source>
        <dbReference type="Proteomes" id="UP000198948"/>
    </source>
</evidence>
<reference evidence="1 2" key="1">
    <citation type="submission" date="2016-10" db="EMBL/GenBank/DDBJ databases">
        <authorList>
            <person name="de Groot N.N."/>
        </authorList>
    </citation>
    <scope>NUCLEOTIDE SEQUENCE [LARGE SCALE GENOMIC DNA]</scope>
    <source>
        <strain evidence="1 2">DSM 13760</strain>
    </source>
</reference>
<keyword evidence="2" id="KW-1185">Reference proteome</keyword>
<dbReference type="Proteomes" id="UP000198948">
    <property type="component" value="Unassembled WGS sequence"/>
</dbReference>
<sequence>MKITMTEAVVKESFGDILYIGCEVKREYDRELPELERPIKSATVTVGAEKYDKSIEIKLEADEKGAIHLPNVKKFAKVKMTDFIYDPKAKANTFSGGDSGETTAWGTLNENFTATTVQAVNPADKLADENGEKNK</sequence>
<gene>
    <name evidence="1" type="ORF">SAMN04488559_11538</name>
</gene>
<proteinExistence type="predicted"/>
<organism evidence="1 2">
    <name type="scientific">Isobaculum melis</name>
    <dbReference type="NCBI Taxonomy" id="142588"/>
    <lineage>
        <taxon>Bacteria</taxon>
        <taxon>Bacillati</taxon>
        <taxon>Bacillota</taxon>
        <taxon>Bacilli</taxon>
        <taxon>Lactobacillales</taxon>
        <taxon>Carnobacteriaceae</taxon>
        <taxon>Isobaculum</taxon>
    </lineage>
</organism>
<evidence type="ECO:0008006" key="3">
    <source>
        <dbReference type="Google" id="ProtNLM"/>
    </source>
</evidence>
<evidence type="ECO:0000313" key="1">
    <source>
        <dbReference type="EMBL" id="SER98990.1"/>
    </source>
</evidence>
<dbReference type="EMBL" id="FOHA01000015">
    <property type="protein sequence ID" value="SER98990.1"/>
    <property type="molecule type" value="Genomic_DNA"/>
</dbReference>
<dbReference type="AlphaFoldDB" id="A0A1H9TNT2"/>
<dbReference type="RefSeq" id="WP_092653203.1">
    <property type="nucleotide sequence ID" value="NZ_FOHA01000015.1"/>
</dbReference>
<name>A0A1H9TNT2_9LACT</name>